<dbReference type="GO" id="GO:0005096">
    <property type="term" value="F:GTPase activator activity"/>
    <property type="evidence" value="ECO:0007669"/>
    <property type="project" value="UniProtKB-KW"/>
</dbReference>
<dbReference type="InterPro" id="IPR035974">
    <property type="entry name" value="Rap/Ran-GAP_sf"/>
</dbReference>
<comment type="caution">
    <text evidence="5">The sequence shown here is derived from an EMBL/GenBank/DDBJ whole genome shotgun (WGS) entry which is preliminary data.</text>
</comment>
<feature type="repeat" description="HEAT" evidence="2">
    <location>
        <begin position="500"/>
        <end position="537"/>
    </location>
</feature>
<feature type="region of interest" description="Disordered" evidence="3">
    <location>
        <begin position="1371"/>
        <end position="1417"/>
    </location>
</feature>
<dbReference type="Pfam" id="PF02145">
    <property type="entry name" value="Rap_GAP"/>
    <property type="match status" value="1"/>
</dbReference>
<dbReference type="Pfam" id="PF03542">
    <property type="entry name" value="Tuberin"/>
    <property type="match status" value="1"/>
</dbReference>
<dbReference type="SUPFAM" id="SSF111347">
    <property type="entry name" value="Rap/Ran-GAP"/>
    <property type="match status" value="1"/>
</dbReference>
<dbReference type="OrthoDB" id="5797019at2759"/>
<accession>A0A210QY91</accession>
<keyword evidence="6" id="KW-1185">Reference proteome</keyword>
<evidence type="ECO:0000256" key="2">
    <source>
        <dbReference type="PROSITE-ProRule" id="PRU00103"/>
    </source>
</evidence>
<dbReference type="InterPro" id="IPR000331">
    <property type="entry name" value="Rap/Ran_GAP_dom"/>
</dbReference>
<evidence type="ECO:0000256" key="3">
    <source>
        <dbReference type="SAM" id="MobiDB-lite"/>
    </source>
</evidence>
<dbReference type="Pfam" id="PF11864">
    <property type="entry name" value="DUF3384"/>
    <property type="match status" value="1"/>
</dbReference>
<feature type="compositionally biased region" description="Low complexity" evidence="3">
    <location>
        <begin position="1101"/>
        <end position="1113"/>
    </location>
</feature>
<dbReference type="SUPFAM" id="SSF48371">
    <property type="entry name" value="ARM repeat"/>
    <property type="match status" value="1"/>
</dbReference>
<dbReference type="PRINTS" id="PR01431">
    <property type="entry name" value="TUBERIN"/>
</dbReference>
<dbReference type="GO" id="GO:0051056">
    <property type="term" value="P:regulation of small GTPase mediated signal transduction"/>
    <property type="evidence" value="ECO:0007669"/>
    <property type="project" value="InterPro"/>
</dbReference>
<dbReference type="GO" id="GO:0032007">
    <property type="term" value="P:negative regulation of TOR signaling"/>
    <property type="evidence" value="ECO:0007669"/>
    <property type="project" value="InterPro"/>
</dbReference>
<name>A0A210QY91_MIZYE</name>
<sequence>MSRQGKQEENLKDRLKSLFRIKDKSAPVAFQRPTVREFIFTPDVLKDIGPESPANNRLRTIRELCNTVQTKKLEENAIEALWNSIKDLVQPGTPSESRQIALHFLHSLIEGQLQYLGILRAHFFSVIEDLSNHEDLSQRLELFKALSENGRNLGEFEELAGPLLLRMMPDVLASGNMSTFLQLLVQTVKYNAAYLDEDVICGLVKQTCMIPNRSRSEENIKMCLDILDAVVCYSYLPCECLQHVIAALCRMINMPKYCLNSWELMKKLLGTHLGHSSIYTMCCMLQDRRQPTDHNLLRGSVFFVGMALWGSKKVPTLKHTFSSVLPSFLQVLSTNSHIVAYEVVLSIHRLVNKYGKDLQHVTWNIIMDILEGLLRLMEVTVPNQPPLDPRMPVDFHDILSIIEDLHMHGQFAGCVSRFFKIIELCASKRPESSVSMLITHHAQMILPVKENWIENLYSLLDKYFRQESRTMIRTKALAVLSFVLSVNKHMHEDELITNIVLPHLGQIDQDSDPEVRKVAAEMLLCLAQSCSHQCFLHIIVLLEKLIDKPLVAMVTTRYPSTEGAEAIQHHDESHLVDIKTGAMGLVDLLRIKLYMYPSSECQEIYQLTLGHLRTQYSSSQDYSSQTAAVIRKSIMTALLQMRSDSLSRLGFINLDQDTQPKFSPYIVCEVKCDEDAVTVPSSPNPVPKESSKFLWTSATLLNYTEAFSLFITCLQHDLDWQVIECVLVNLPLLLQNKTLILSTQGDLIDTLCHVLCAMVNDRQLGFPEKLTNVPFGKFTRSDFHAFIFPVLASMVSYHKHLDRNRQKELIKCLEFGLVSKCAKLCTNALRLCTLEMQEVMMRQLPSVLLQLSKISATISMAIPVLAFLSSIVRLPKMYANFVEDEYMSVFAIALPYTNPFKFSHYTVSLAHHVIAIWFIRCRVPFRKGFVKFIQKGLRANVLQLFEENSMLQLQNEDSTDRNRAATCNEAALSSRRRMLSGSSISRQRYHPPVDDKMSQFHKELTETCTDFMARYTFANYNAVPHRSQEAEFLLKGGQTKTWMLGNKVVTITTSGGGNNKFGNTWLCDQCMAQIQGGEPQEKKLPQPDTPGRRRHKSAVLSRSTSTVQESSKSSSDDIGIQAHTSYDDTSLIGEEQQNVAVQTGRSLTEHSPSKPGFDTEAIESLLWGVKNQTSDGRVLNSLMCNCWCTGWAEIMIRAPSGNLSWMMRIENETSLTSLQESPMTDITMLFAAMRNKPPDMDSLRSSSRIDSGSIGEEEYESLYDLHFPSDSSSDHRKINLSQSESISKEDGGPALATENSPNDPASHTHLLKRSNSSPSLLSGSADNVDMKESISDMALVDVNRAEREVGPSINAHSQSAHSNSANLSLSLSDNHERRRPPPPLTNLSQPTSPVKGSHHLLDLSQSPDSSETSSLQDEVTDLPAFRKLRGHTISIVTTDSKGEEKYVQGRSKVITPKESGRGGVNPSFVFLQLYHGGMLHQGNDMPILLPDNQAITRGLKMLDHIHPYETHKVGIIYVGSGQTKDEKAILRNPYGSEKYAQFLQGLGHLIRLSDCDPNRVYIGGLDVHGSDGQFAYSWQDETMHVIYHVATLMPNKDSDPNCNAKKLHIGNDYVTIVYNDSGEDYKIGAIKGQFNYVNIVIKPLDHESNAVTLQAKEDIAEILGHKDTKIISDANLPDLVRQIAVNCDLASLVLQRQQSQPQDPFASNWLERLRQIKRIKMKTLTENVKQVEQPAKHQELGDFTEFV</sequence>
<protein>
    <submittedName>
        <fullName evidence="5">Tuberin</fullName>
    </submittedName>
</protein>
<evidence type="ECO:0000313" key="6">
    <source>
        <dbReference type="Proteomes" id="UP000242188"/>
    </source>
</evidence>
<gene>
    <name evidence="5" type="ORF">KP79_PYT05749</name>
</gene>
<dbReference type="PROSITE" id="PS50077">
    <property type="entry name" value="HEAT_REPEAT"/>
    <property type="match status" value="1"/>
</dbReference>
<dbReference type="STRING" id="6573.A0A210QY91"/>
<dbReference type="PANTHER" id="PTHR10063:SF0">
    <property type="entry name" value="TUBERIN"/>
    <property type="match status" value="1"/>
</dbReference>
<dbReference type="GO" id="GO:0051898">
    <property type="term" value="P:negative regulation of phosphatidylinositol 3-kinase/protein kinase B signal transduction"/>
    <property type="evidence" value="ECO:0007669"/>
    <property type="project" value="TreeGrafter"/>
</dbReference>
<dbReference type="InterPro" id="IPR003913">
    <property type="entry name" value="Tuberin"/>
</dbReference>
<proteinExistence type="predicted"/>
<dbReference type="FunFam" id="3.40.50.11210:FF:000007">
    <property type="entry name" value="Tuberous sclerosis 2"/>
    <property type="match status" value="1"/>
</dbReference>
<dbReference type="InterPro" id="IPR011989">
    <property type="entry name" value="ARM-like"/>
</dbReference>
<dbReference type="InterPro" id="IPR024584">
    <property type="entry name" value="Tuberin_N"/>
</dbReference>
<evidence type="ECO:0000256" key="1">
    <source>
        <dbReference type="ARBA" id="ARBA00022468"/>
    </source>
</evidence>
<reference evidence="5 6" key="1">
    <citation type="journal article" date="2017" name="Nat. Ecol. Evol.">
        <title>Scallop genome provides insights into evolution of bilaterian karyotype and development.</title>
        <authorList>
            <person name="Wang S."/>
            <person name="Zhang J."/>
            <person name="Jiao W."/>
            <person name="Li J."/>
            <person name="Xun X."/>
            <person name="Sun Y."/>
            <person name="Guo X."/>
            <person name="Huan P."/>
            <person name="Dong B."/>
            <person name="Zhang L."/>
            <person name="Hu X."/>
            <person name="Sun X."/>
            <person name="Wang J."/>
            <person name="Zhao C."/>
            <person name="Wang Y."/>
            <person name="Wang D."/>
            <person name="Huang X."/>
            <person name="Wang R."/>
            <person name="Lv J."/>
            <person name="Li Y."/>
            <person name="Zhang Z."/>
            <person name="Liu B."/>
            <person name="Lu W."/>
            <person name="Hui Y."/>
            <person name="Liang J."/>
            <person name="Zhou Z."/>
            <person name="Hou R."/>
            <person name="Li X."/>
            <person name="Liu Y."/>
            <person name="Li H."/>
            <person name="Ning X."/>
            <person name="Lin Y."/>
            <person name="Zhao L."/>
            <person name="Xing Q."/>
            <person name="Dou J."/>
            <person name="Li Y."/>
            <person name="Mao J."/>
            <person name="Guo H."/>
            <person name="Dou H."/>
            <person name="Li T."/>
            <person name="Mu C."/>
            <person name="Jiang W."/>
            <person name="Fu Q."/>
            <person name="Fu X."/>
            <person name="Miao Y."/>
            <person name="Liu J."/>
            <person name="Yu Q."/>
            <person name="Li R."/>
            <person name="Liao H."/>
            <person name="Li X."/>
            <person name="Kong Y."/>
            <person name="Jiang Z."/>
            <person name="Chourrout D."/>
            <person name="Li R."/>
            <person name="Bao Z."/>
        </authorList>
    </citation>
    <scope>NUCLEOTIDE SEQUENCE [LARGE SCALE GENOMIC DNA]</scope>
    <source>
        <strain evidence="5 6">PY_sf001</strain>
    </source>
</reference>
<dbReference type="PROSITE" id="PS50085">
    <property type="entry name" value="RAPGAP"/>
    <property type="match status" value="1"/>
</dbReference>
<dbReference type="InterPro" id="IPR018515">
    <property type="entry name" value="Tuberin-type_domain"/>
</dbReference>
<feature type="region of interest" description="Disordered" evidence="3">
    <location>
        <begin position="1077"/>
        <end position="1120"/>
    </location>
</feature>
<evidence type="ECO:0000313" key="5">
    <source>
        <dbReference type="EMBL" id="OWF53727.1"/>
    </source>
</evidence>
<feature type="compositionally biased region" description="Polar residues" evidence="3">
    <location>
        <begin position="1403"/>
        <end position="1417"/>
    </location>
</feature>
<dbReference type="GO" id="GO:0046627">
    <property type="term" value="P:negative regulation of insulin receptor signaling pathway"/>
    <property type="evidence" value="ECO:0007669"/>
    <property type="project" value="TreeGrafter"/>
</dbReference>
<dbReference type="GO" id="GO:0033596">
    <property type="term" value="C:TSC1-TSC2 complex"/>
    <property type="evidence" value="ECO:0007669"/>
    <property type="project" value="InterPro"/>
</dbReference>
<dbReference type="GO" id="GO:0030178">
    <property type="term" value="P:negative regulation of Wnt signaling pathway"/>
    <property type="evidence" value="ECO:0007669"/>
    <property type="project" value="TreeGrafter"/>
</dbReference>
<feature type="domain" description="Rap-GAP" evidence="4">
    <location>
        <begin position="1499"/>
        <end position="1727"/>
    </location>
</feature>
<dbReference type="GO" id="GO:0005634">
    <property type="term" value="C:nucleus"/>
    <property type="evidence" value="ECO:0007669"/>
    <property type="project" value="InterPro"/>
</dbReference>
<evidence type="ECO:0000259" key="4">
    <source>
        <dbReference type="PROSITE" id="PS50085"/>
    </source>
</evidence>
<dbReference type="Proteomes" id="UP000242188">
    <property type="component" value="Unassembled WGS sequence"/>
</dbReference>
<dbReference type="Gene3D" id="3.40.50.11210">
    <property type="entry name" value="Rap/Ran-GAP"/>
    <property type="match status" value="1"/>
</dbReference>
<dbReference type="InterPro" id="IPR021133">
    <property type="entry name" value="HEAT_type_2"/>
</dbReference>
<feature type="compositionally biased region" description="Polar residues" evidence="3">
    <location>
        <begin position="1385"/>
        <end position="1394"/>
    </location>
</feature>
<organism evidence="5 6">
    <name type="scientific">Mizuhopecten yessoensis</name>
    <name type="common">Japanese scallop</name>
    <name type="synonym">Patinopecten yessoensis</name>
    <dbReference type="NCBI Taxonomy" id="6573"/>
    <lineage>
        <taxon>Eukaryota</taxon>
        <taxon>Metazoa</taxon>
        <taxon>Spiralia</taxon>
        <taxon>Lophotrochozoa</taxon>
        <taxon>Mollusca</taxon>
        <taxon>Bivalvia</taxon>
        <taxon>Autobranchia</taxon>
        <taxon>Pteriomorphia</taxon>
        <taxon>Pectinida</taxon>
        <taxon>Pectinoidea</taxon>
        <taxon>Pectinidae</taxon>
        <taxon>Mizuhopecten</taxon>
    </lineage>
</organism>
<dbReference type="PANTHER" id="PTHR10063">
    <property type="entry name" value="TUBERIN"/>
    <property type="match status" value="1"/>
</dbReference>
<dbReference type="GO" id="GO:0051726">
    <property type="term" value="P:regulation of cell cycle"/>
    <property type="evidence" value="ECO:0007669"/>
    <property type="project" value="TreeGrafter"/>
</dbReference>
<feature type="region of interest" description="Disordered" evidence="3">
    <location>
        <begin position="1283"/>
        <end position="1328"/>
    </location>
</feature>
<dbReference type="InterPro" id="IPR016024">
    <property type="entry name" value="ARM-type_fold"/>
</dbReference>
<dbReference type="Gene3D" id="1.25.10.10">
    <property type="entry name" value="Leucine-rich Repeat Variant"/>
    <property type="match status" value="1"/>
</dbReference>
<dbReference type="InterPro" id="IPR027107">
    <property type="entry name" value="Tuberin/Ral-act_asu"/>
</dbReference>
<feature type="compositionally biased region" description="Low complexity" evidence="3">
    <location>
        <begin position="1313"/>
        <end position="1324"/>
    </location>
</feature>
<dbReference type="EMBL" id="NEDP02001223">
    <property type="protein sequence ID" value="OWF53727.1"/>
    <property type="molecule type" value="Genomic_DNA"/>
</dbReference>
<keyword evidence="1" id="KW-0343">GTPase activation</keyword>